<dbReference type="SUPFAM" id="SSF50494">
    <property type="entry name" value="Trypsin-like serine proteases"/>
    <property type="match status" value="1"/>
</dbReference>
<organism evidence="2 3">
    <name type="scientific">Lamprobacter modestohalophilus</name>
    <dbReference type="NCBI Taxonomy" id="1064514"/>
    <lineage>
        <taxon>Bacteria</taxon>
        <taxon>Pseudomonadati</taxon>
        <taxon>Pseudomonadota</taxon>
        <taxon>Gammaproteobacteria</taxon>
        <taxon>Chromatiales</taxon>
        <taxon>Chromatiaceae</taxon>
        <taxon>Lamprobacter</taxon>
    </lineage>
</organism>
<feature type="chain" id="PRO_5040950694" description="Trypsin-like serine protease" evidence="1">
    <location>
        <begin position="28"/>
        <end position="443"/>
    </location>
</feature>
<accession>A0A9X0WBN2</accession>
<keyword evidence="1" id="KW-0732">Signal</keyword>
<dbReference type="InterPro" id="IPR009003">
    <property type="entry name" value="Peptidase_S1_PA"/>
</dbReference>
<protein>
    <recommendedName>
        <fullName evidence="4">Trypsin-like serine protease</fullName>
    </recommendedName>
</protein>
<dbReference type="EMBL" id="NRRY01000033">
    <property type="protein sequence ID" value="MBK1620180.1"/>
    <property type="molecule type" value="Genomic_DNA"/>
</dbReference>
<dbReference type="Gene3D" id="2.40.10.10">
    <property type="entry name" value="Trypsin-like serine proteases"/>
    <property type="match status" value="2"/>
</dbReference>
<sequence>MAQETAWGRLRSGVMVLLALSLSCAHADRPASPHRLDLSFPPLSAQETSRQQRLVAGHGQFLIGFGRAMPTSGEETRVDAVPCQVLPSGLASCALRVRSPGAVGLRLGVRVDRLPVQATLRFISPDGTPRAVVSGVDVNASLAADQVAGASGLLYWSPVFVGEALVLEIELPVGVDPEQVQVSVPQVSHLFRLPWLQTEIHTETDCYRDVSCDKGAERISRATALILFTDADGETGTCTGSLLADVDPATDIPYLLTAHHCVADQPKASSIESLWRYRARECDGPAETHLWVRGGADLMATVRSADSSLLRLRQPSPEGSAFARWSTALPLEGEPVLSIHHPHGKPQKLTKGRLKDYLHCEDAAYCGEDADPDGIHYLSVAWTAGVTKSGSSGAGLFLVSTGELIGVLSGGLSSCDTPEGADDYGWLGYWGHSSIIGGLDQQR</sequence>
<reference evidence="2 3" key="1">
    <citation type="journal article" date="2020" name="Microorganisms">
        <title>Osmotic Adaptation and Compatible Solute Biosynthesis of Phototrophic Bacteria as Revealed from Genome Analyses.</title>
        <authorList>
            <person name="Imhoff J.F."/>
            <person name="Rahn T."/>
            <person name="Kunzel S."/>
            <person name="Keller A."/>
            <person name="Neulinger S.C."/>
        </authorList>
    </citation>
    <scope>NUCLEOTIDE SEQUENCE [LARGE SCALE GENOMIC DNA]</scope>
    <source>
        <strain evidence="2 3">DSM 25653</strain>
    </source>
</reference>
<feature type="signal peptide" evidence="1">
    <location>
        <begin position="1"/>
        <end position="27"/>
    </location>
</feature>
<evidence type="ECO:0000256" key="1">
    <source>
        <dbReference type="SAM" id="SignalP"/>
    </source>
</evidence>
<name>A0A9X0WBN2_9GAMM</name>
<evidence type="ECO:0000313" key="3">
    <source>
        <dbReference type="Proteomes" id="UP001138768"/>
    </source>
</evidence>
<evidence type="ECO:0008006" key="4">
    <source>
        <dbReference type="Google" id="ProtNLM"/>
    </source>
</evidence>
<dbReference type="PANTHER" id="PTHR36234:SF5">
    <property type="entry name" value="LYSYL ENDOPEPTIDASE"/>
    <property type="match status" value="1"/>
</dbReference>
<evidence type="ECO:0000313" key="2">
    <source>
        <dbReference type="EMBL" id="MBK1620180.1"/>
    </source>
</evidence>
<gene>
    <name evidence="2" type="ORF">CKO42_17380</name>
</gene>
<proteinExistence type="predicted"/>
<dbReference type="Pfam" id="PF13365">
    <property type="entry name" value="Trypsin_2"/>
    <property type="match status" value="1"/>
</dbReference>
<dbReference type="InterPro" id="IPR043504">
    <property type="entry name" value="Peptidase_S1_PA_chymotrypsin"/>
</dbReference>
<dbReference type="PANTHER" id="PTHR36234">
    <property type="entry name" value="LYSYL ENDOPEPTIDASE"/>
    <property type="match status" value="1"/>
</dbReference>
<keyword evidence="3" id="KW-1185">Reference proteome</keyword>
<comment type="caution">
    <text evidence="2">The sequence shown here is derived from an EMBL/GenBank/DDBJ whole genome shotgun (WGS) entry which is preliminary data.</text>
</comment>
<dbReference type="AlphaFoldDB" id="A0A9X0WBN2"/>
<dbReference type="Proteomes" id="UP001138768">
    <property type="component" value="Unassembled WGS sequence"/>
</dbReference>